<proteinExistence type="predicted"/>
<dbReference type="EMBL" id="JBBHJZ010000011">
    <property type="protein sequence ID" value="MEJ5979672.1"/>
    <property type="molecule type" value="Genomic_DNA"/>
</dbReference>
<reference evidence="2 3" key="1">
    <citation type="submission" date="2024-03" db="EMBL/GenBank/DDBJ databases">
        <authorList>
            <person name="Jo J.-H."/>
        </authorList>
    </citation>
    <scope>NUCLEOTIDE SEQUENCE [LARGE SCALE GENOMIC DNA]</scope>
    <source>
        <strain evidence="2 3">PS1R-30</strain>
    </source>
</reference>
<protein>
    <recommendedName>
        <fullName evidence="4">Transposase DDE domain-containing protein</fullName>
    </recommendedName>
</protein>
<gene>
    <name evidence="2" type="ORF">WG901_23670</name>
</gene>
<comment type="caution">
    <text evidence="2">The sequence shown here is derived from an EMBL/GenBank/DDBJ whole genome shotgun (WGS) entry which is preliminary data.</text>
</comment>
<organism evidence="2 3">
    <name type="scientific">Novosphingobium anseongense</name>
    <dbReference type="NCBI Taxonomy" id="3133436"/>
    <lineage>
        <taxon>Bacteria</taxon>
        <taxon>Pseudomonadati</taxon>
        <taxon>Pseudomonadota</taxon>
        <taxon>Alphaproteobacteria</taxon>
        <taxon>Sphingomonadales</taxon>
        <taxon>Sphingomonadaceae</taxon>
        <taxon>Novosphingobium</taxon>
    </lineage>
</organism>
<evidence type="ECO:0000313" key="2">
    <source>
        <dbReference type="EMBL" id="MEJ5979672.1"/>
    </source>
</evidence>
<evidence type="ECO:0008006" key="4">
    <source>
        <dbReference type="Google" id="ProtNLM"/>
    </source>
</evidence>
<accession>A0ABU8S3Y0</accession>
<keyword evidence="3" id="KW-1185">Reference proteome</keyword>
<dbReference type="RefSeq" id="WP_339589609.1">
    <property type="nucleotide sequence ID" value="NZ_JBBHJZ010000011.1"/>
</dbReference>
<evidence type="ECO:0000313" key="3">
    <source>
        <dbReference type="Proteomes" id="UP001361239"/>
    </source>
</evidence>
<feature type="region of interest" description="Disordered" evidence="1">
    <location>
        <begin position="70"/>
        <end position="99"/>
    </location>
</feature>
<sequence>MGICLMGTGYQAIPELQQQQQSPLIAFRLIGTKIDAVLVAWLKLISRSICASKADCSGVFRRRSGRGEVRSDASRAAFPSSHKPMRHLGSLQVSQNEQG</sequence>
<dbReference type="Proteomes" id="UP001361239">
    <property type="component" value="Unassembled WGS sequence"/>
</dbReference>
<name>A0ABU8S3Y0_9SPHN</name>
<evidence type="ECO:0000256" key="1">
    <source>
        <dbReference type="SAM" id="MobiDB-lite"/>
    </source>
</evidence>